<dbReference type="Proteomes" id="UP001591681">
    <property type="component" value="Unassembled WGS sequence"/>
</dbReference>
<keyword evidence="7 8" id="KW-1015">Disulfide bond</keyword>
<dbReference type="PANTHER" id="PTHR22804:SF6">
    <property type="entry name" value="VERSICAN CORE PROTEIN"/>
    <property type="match status" value="1"/>
</dbReference>
<accession>A0ABD1KKN4</accession>
<sequence length="437" mass="48382">MVLANASVVFHYRAGTSRYTLTFEKAKEACQNVGATIATEDQLTAAFEDGFDQYPIATPRTGCYGDKLNKPGIRTYGIRDASELYDVYCYVGKIQGEVFYPPGTDMTLKEAQNSCKRLDSVLASPGQLHAAWREGLNRCDYSWLSDGSVRYPITVPSYQCSQGTLGVRTLYCYENQTGFPLPTQKFGASCFPALVDPCHNLHCTEDEVCGEVRGIYGCLCKDNHHRPNPESFALDGFHCPAASSLRLGFLLKSCTSTIQTAEAHFKRDEWSSTLTTTTKNVELNLSITHLKLPPGKGTYQIQMIPYEDADFTQLFSGAVAETSDEKIYISVDVDGVDSRQFSSVLDLCWATPTNNSASSITWSLITKQCANPEDGTVEVFQNGVSTSSRFSFRMFTFEGHSPQLYLHCSLHLCLLDGNSCALVAKVDCRDRDLLYTD</sequence>
<evidence type="ECO:0000259" key="9">
    <source>
        <dbReference type="PROSITE" id="PS50963"/>
    </source>
</evidence>
<comment type="caution">
    <text evidence="8">Lacks conserved residue(s) required for the propagation of feature annotation.</text>
</comment>
<dbReference type="SMART" id="SM00241">
    <property type="entry name" value="ZP"/>
    <property type="match status" value="1"/>
</dbReference>
<keyword evidence="3" id="KW-0272">Extracellular matrix</keyword>
<evidence type="ECO:0000259" key="10">
    <source>
        <dbReference type="PROSITE" id="PS51034"/>
    </source>
</evidence>
<dbReference type="InterPro" id="IPR055355">
    <property type="entry name" value="ZP-C"/>
</dbReference>
<dbReference type="SUPFAM" id="SSF56436">
    <property type="entry name" value="C-type lectin-like"/>
    <property type="match status" value="2"/>
</dbReference>
<evidence type="ECO:0000256" key="5">
    <source>
        <dbReference type="ARBA" id="ARBA00022737"/>
    </source>
</evidence>
<feature type="domain" description="Link" evidence="9">
    <location>
        <begin position="92"/>
        <end position="192"/>
    </location>
</feature>
<keyword evidence="5" id="KW-0677">Repeat</keyword>
<dbReference type="EMBL" id="JBHFQA010000004">
    <property type="protein sequence ID" value="KAL2099745.1"/>
    <property type="molecule type" value="Genomic_DNA"/>
</dbReference>
<dbReference type="InterPro" id="IPR016186">
    <property type="entry name" value="C-type_lectin-like/link_sf"/>
</dbReference>
<reference evidence="11 12" key="1">
    <citation type="submission" date="2024-09" db="EMBL/GenBank/DDBJ databases">
        <title>A chromosome-level genome assembly of Gray's grenadier anchovy, Coilia grayii.</title>
        <authorList>
            <person name="Fu Z."/>
        </authorList>
    </citation>
    <scope>NUCLEOTIDE SEQUENCE [LARGE SCALE GENOMIC DNA]</scope>
    <source>
        <strain evidence="11">G4</strain>
        <tissue evidence="11">Muscle</tissue>
    </source>
</reference>
<organism evidence="11 12">
    <name type="scientific">Coilia grayii</name>
    <name type="common">Gray's grenadier anchovy</name>
    <dbReference type="NCBI Taxonomy" id="363190"/>
    <lineage>
        <taxon>Eukaryota</taxon>
        <taxon>Metazoa</taxon>
        <taxon>Chordata</taxon>
        <taxon>Craniata</taxon>
        <taxon>Vertebrata</taxon>
        <taxon>Euteleostomi</taxon>
        <taxon>Actinopterygii</taxon>
        <taxon>Neopterygii</taxon>
        <taxon>Teleostei</taxon>
        <taxon>Clupei</taxon>
        <taxon>Clupeiformes</taxon>
        <taxon>Clupeoidei</taxon>
        <taxon>Engraulidae</taxon>
        <taxon>Coilinae</taxon>
        <taxon>Coilia</taxon>
    </lineage>
</organism>
<evidence type="ECO:0000256" key="8">
    <source>
        <dbReference type="PROSITE-ProRule" id="PRU00323"/>
    </source>
</evidence>
<dbReference type="AlphaFoldDB" id="A0ABD1KKN4"/>
<dbReference type="PROSITE" id="PS50963">
    <property type="entry name" value="LINK_2"/>
    <property type="match status" value="2"/>
</dbReference>
<dbReference type="InterPro" id="IPR042235">
    <property type="entry name" value="ZP-C_dom"/>
</dbReference>
<dbReference type="Gene3D" id="3.10.100.10">
    <property type="entry name" value="Mannose-Binding Protein A, subunit A"/>
    <property type="match status" value="2"/>
</dbReference>
<dbReference type="SMART" id="SM00445">
    <property type="entry name" value="LINK"/>
    <property type="match status" value="2"/>
</dbReference>
<evidence type="ECO:0000313" key="12">
    <source>
        <dbReference type="Proteomes" id="UP001591681"/>
    </source>
</evidence>
<evidence type="ECO:0000256" key="7">
    <source>
        <dbReference type="ARBA" id="ARBA00023157"/>
    </source>
</evidence>
<dbReference type="PROSITE" id="PS51034">
    <property type="entry name" value="ZP_2"/>
    <property type="match status" value="1"/>
</dbReference>
<keyword evidence="2" id="KW-0964">Secreted</keyword>
<dbReference type="InterPro" id="IPR001507">
    <property type="entry name" value="ZP_dom"/>
</dbReference>
<dbReference type="PANTHER" id="PTHR22804">
    <property type="entry name" value="AGGRECAN/VERSICAN PROTEOGLYCAN"/>
    <property type="match status" value="1"/>
</dbReference>
<evidence type="ECO:0000313" key="11">
    <source>
        <dbReference type="EMBL" id="KAL2099745.1"/>
    </source>
</evidence>
<evidence type="ECO:0000256" key="1">
    <source>
        <dbReference type="ARBA" id="ARBA00004498"/>
    </source>
</evidence>
<proteinExistence type="predicted"/>
<gene>
    <name evidence="11" type="ORF">ACEWY4_004139</name>
</gene>
<name>A0ABD1KKN4_9TELE</name>
<evidence type="ECO:0000256" key="2">
    <source>
        <dbReference type="ARBA" id="ARBA00022525"/>
    </source>
</evidence>
<dbReference type="InterPro" id="IPR016187">
    <property type="entry name" value="CTDL_fold"/>
</dbReference>
<dbReference type="Pfam" id="PF00100">
    <property type="entry name" value="Zona_pellucida"/>
    <property type="match status" value="1"/>
</dbReference>
<comment type="subcellular location">
    <subcellularLocation>
        <location evidence="1">Secreted</location>
        <location evidence="1">Extracellular space</location>
        <location evidence="1">Extracellular matrix</location>
    </subcellularLocation>
</comment>
<dbReference type="CDD" id="cd03517">
    <property type="entry name" value="Link_domain_CSPGs_modules_1_3"/>
    <property type="match status" value="1"/>
</dbReference>
<dbReference type="InterPro" id="IPR050691">
    <property type="entry name" value="Hyaluronan_bind_Proteoglycan"/>
</dbReference>
<keyword evidence="6" id="KW-0106">Calcium</keyword>
<dbReference type="Pfam" id="PF00193">
    <property type="entry name" value="Xlink"/>
    <property type="match status" value="2"/>
</dbReference>
<dbReference type="Gene3D" id="2.60.40.4100">
    <property type="entry name" value="Zona pellucida, ZP-C domain"/>
    <property type="match status" value="1"/>
</dbReference>
<feature type="domain" description="ZP" evidence="10">
    <location>
        <begin position="159"/>
        <end position="427"/>
    </location>
</feature>
<evidence type="ECO:0000256" key="4">
    <source>
        <dbReference type="ARBA" id="ARBA00022536"/>
    </source>
</evidence>
<evidence type="ECO:0000256" key="6">
    <source>
        <dbReference type="ARBA" id="ARBA00022837"/>
    </source>
</evidence>
<feature type="disulfide bond" evidence="8">
    <location>
        <begin position="139"/>
        <end position="160"/>
    </location>
</feature>
<protein>
    <submittedName>
        <fullName evidence="11">Uncharacterized protein</fullName>
    </submittedName>
</protein>
<comment type="caution">
    <text evidence="11">The sequence shown here is derived from an EMBL/GenBank/DDBJ whole genome shotgun (WGS) entry which is preliminary data.</text>
</comment>
<evidence type="ECO:0000256" key="3">
    <source>
        <dbReference type="ARBA" id="ARBA00022530"/>
    </source>
</evidence>
<dbReference type="InterPro" id="IPR000538">
    <property type="entry name" value="Link_dom"/>
</dbReference>
<feature type="domain" description="Link" evidence="9">
    <location>
        <begin position="8"/>
        <end position="91"/>
    </location>
</feature>
<keyword evidence="12" id="KW-1185">Reference proteome</keyword>
<keyword evidence="4" id="KW-0245">EGF-like domain</keyword>